<gene>
    <name evidence="2" type="ORF">ATK86_2656</name>
</gene>
<dbReference type="InterPro" id="IPR007421">
    <property type="entry name" value="Schlafen_AlbA_2_dom"/>
</dbReference>
<accession>A0A2N3V9L5</accession>
<dbReference type="InterPro" id="IPR038461">
    <property type="entry name" value="Schlafen_AlbA_2_dom_sf"/>
</dbReference>
<evidence type="ECO:0000313" key="3">
    <source>
        <dbReference type="Proteomes" id="UP000233766"/>
    </source>
</evidence>
<protein>
    <submittedName>
        <fullName evidence="2">Putative HTH transcriptional regulator</fullName>
    </submittedName>
</protein>
<dbReference type="RefSeq" id="WP_101464769.1">
    <property type="nucleotide sequence ID" value="NZ_PJMW01000002.1"/>
</dbReference>
<sequence length="488" mass="54621">MTPDVSRLVGQLASQPSEAEWLEFKQNLSDGEQIGQYISALSNAAALNEVPRAYLVWGVEDGTHAIVGTTFDLHTAKKGNQSLDLWIRGGLNPDPGVSYYTGEVEGKRVGVLEIQPACHYPTQFSGTAYIRIGSHKKKLNEHPAEAKRLYQVLESKPFEARTAAEGLMEDDVLTLLDHEVYFRLQKRPVPADQSQIMFALETDRIVTQDLPGSYSITNVGALLFAKHLSAFPSLARKAPRVIKYRGKSKVFGEREQLGVRGYACGFEGLVKYIDNLLPRNEVIKQALREEVSMFPEVAVREVIANALIHQDFSVSGTGPLVELYDDRLEITNPGVPLIDPTRFIDAPPRSRNEQLARMMRQCHLCEERGSGWDRIAFEIESFQLPAPEVRVTEGHTVVTMFGPRPVKDMSREERIWATYFHACLKSVQNERLTNTSLRARFGLSDRNVSTVTAYIREAVDAGLIVQFDPTAGRKNMQYVPWWAATSAG</sequence>
<organism evidence="2 3">
    <name type="scientific">Nocardia fluminea</name>
    <dbReference type="NCBI Taxonomy" id="134984"/>
    <lineage>
        <taxon>Bacteria</taxon>
        <taxon>Bacillati</taxon>
        <taxon>Actinomycetota</taxon>
        <taxon>Actinomycetes</taxon>
        <taxon>Mycobacteriales</taxon>
        <taxon>Nocardiaceae</taxon>
        <taxon>Nocardia</taxon>
    </lineage>
</organism>
<dbReference type="PANTHER" id="PTHR30595:SF6">
    <property type="entry name" value="SCHLAFEN ALBA-2 DOMAIN-CONTAINING PROTEIN"/>
    <property type="match status" value="1"/>
</dbReference>
<feature type="domain" description="Schlafen AlbA-2" evidence="1">
    <location>
        <begin position="18"/>
        <end position="140"/>
    </location>
</feature>
<dbReference type="InterPro" id="IPR038475">
    <property type="entry name" value="RecG_C_sf"/>
</dbReference>
<keyword evidence="3" id="KW-1185">Reference proteome</keyword>
<evidence type="ECO:0000313" key="2">
    <source>
        <dbReference type="EMBL" id="PKV78293.1"/>
    </source>
</evidence>
<dbReference type="PANTHER" id="PTHR30595">
    <property type="entry name" value="GLPR-RELATED TRANSCRIPTIONAL REPRESSOR"/>
    <property type="match status" value="1"/>
</dbReference>
<reference evidence="2 3" key="1">
    <citation type="submission" date="2017-12" db="EMBL/GenBank/DDBJ databases">
        <title>Sequencing the genomes of 1000 Actinobacteria strains.</title>
        <authorList>
            <person name="Klenk H.-P."/>
        </authorList>
    </citation>
    <scope>NUCLEOTIDE SEQUENCE [LARGE SCALE GENOMIC DNA]</scope>
    <source>
        <strain evidence="2 3">DSM 44489</strain>
    </source>
</reference>
<dbReference type="EMBL" id="PJMW01000002">
    <property type="protein sequence ID" value="PKV78293.1"/>
    <property type="molecule type" value="Genomic_DNA"/>
</dbReference>
<name>A0A2N3V9L5_9NOCA</name>
<dbReference type="Gene3D" id="3.30.950.30">
    <property type="entry name" value="Schlafen, AAA domain"/>
    <property type="match status" value="1"/>
</dbReference>
<proteinExistence type="predicted"/>
<dbReference type="Pfam" id="PF04326">
    <property type="entry name" value="SLFN_AlbA_2"/>
    <property type="match status" value="1"/>
</dbReference>
<comment type="caution">
    <text evidence="2">The sequence shown here is derived from an EMBL/GenBank/DDBJ whole genome shotgun (WGS) entry which is preliminary data.</text>
</comment>
<dbReference type="AlphaFoldDB" id="A0A2N3V9L5"/>
<dbReference type="OrthoDB" id="9805115at2"/>
<dbReference type="Pfam" id="PF13749">
    <property type="entry name" value="HATPase_c_4"/>
    <property type="match status" value="1"/>
</dbReference>
<evidence type="ECO:0000259" key="1">
    <source>
        <dbReference type="Pfam" id="PF04326"/>
    </source>
</evidence>
<dbReference type="Gene3D" id="3.30.565.60">
    <property type="match status" value="1"/>
</dbReference>
<dbReference type="Proteomes" id="UP000233766">
    <property type="component" value="Unassembled WGS sequence"/>
</dbReference>